<organism evidence="1 2">
    <name type="scientific">Setaria italica</name>
    <name type="common">Foxtail millet</name>
    <name type="synonym">Panicum italicum</name>
    <dbReference type="NCBI Taxonomy" id="4555"/>
    <lineage>
        <taxon>Eukaryota</taxon>
        <taxon>Viridiplantae</taxon>
        <taxon>Streptophyta</taxon>
        <taxon>Embryophyta</taxon>
        <taxon>Tracheophyta</taxon>
        <taxon>Spermatophyta</taxon>
        <taxon>Magnoliopsida</taxon>
        <taxon>Liliopsida</taxon>
        <taxon>Poales</taxon>
        <taxon>Poaceae</taxon>
        <taxon>PACMAD clade</taxon>
        <taxon>Panicoideae</taxon>
        <taxon>Panicodae</taxon>
        <taxon>Paniceae</taxon>
        <taxon>Cenchrinae</taxon>
        <taxon>Setaria</taxon>
    </lineage>
</organism>
<dbReference type="Gramene" id="KQL13435">
    <property type="protein sequence ID" value="KQL13435"/>
    <property type="gene ID" value="SETIT_025638mg"/>
</dbReference>
<dbReference type="InParanoid" id="K3ZGD6"/>
<dbReference type="EMBL" id="AGNK02001448">
    <property type="status" value="NOT_ANNOTATED_CDS"/>
    <property type="molecule type" value="Genomic_DNA"/>
</dbReference>
<evidence type="ECO:0000313" key="1">
    <source>
        <dbReference type="EnsemblPlants" id="KQL13435"/>
    </source>
</evidence>
<reference evidence="1" key="2">
    <citation type="submission" date="2018-08" db="UniProtKB">
        <authorList>
            <consortium name="EnsemblPlants"/>
        </authorList>
    </citation>
    <scope>IDENTIFICATION</scope>
    <source>
        <strain evidence="1">Yugu1</strain>
    </source>
</reference>
<sequence>MTQVSGRIGYLFRCWAACSQFPCREVKGGHQDPAATRWTQQGGVKILQAGKAGGGRWRSGSR</sequence>
<proteinExistence type="predicted"/>
<dbReference type="AlphaFoldDB" id="K3ZGD6"/>
<name>K3ZGD6_SETIT</name>
<dbReference type="HOGENOM" id="CLU_2908364_0_0_1"/>
<keyword evidence="2" id="KW-1185">Reference proteome</keyword>
<dbReference type="EnsemblPlants" id="KQL13435">
    <property type="protein sequence ID" value="KQL13435"/>
    <property type="gene ID" value="SETIT_025638mg"/>
</dbReference>
<evidence type="ECO:0000313" key="2">
    <source>
        <dbReference type="Proteomes" id="UP000004995"/>
    </source>
</evidence>
<reference evidence="2" key="1">
    <citation type="journal article" date="2012" name="Nat. Biotechnol.">
        <title>Reference genome sequence of the model plant Setaria.</title>
        <authorList>
            <person name="Bennetzen J.L."/>
            <person name="Schmutz J."/>
            <person name="Wang H."/>
            <person name="Percifield R."/>
            <person name="Hawkins J."/>
            <person name="Pontaroli A.C."/>
            <person name="Estep M."/>
            <person name="Feng L."/>
            <person name="Vaughn J.N."/>
            <person name="Grimwood J."/>
            <person name="Jenkins J."/>
            <person name="Barry K."/>
            <person name="Lindquist E."/>
            <person name="Hellsten U."/>
            <person name="Deshpande S."/>
            <person name="Wang X."/>
            <person name="Wu X."/>
            <person name="Mitros T."/>
            <person name="Triplett J."/>
            <person name="Yang X."/>
            <person name="Ye C.Y."/>
            <person name="Mauro-Herrera M."/>
            <person name="Wang L."/>
            <person name="Li P."/>
            <person name="Sharma M."/>
            <person name="Sharma R."/>
            <person name="Ronald P.C."/>
            <person name="Panaud O."/>
            <person name="Kellogg E.A."/>
            <person name="Brutnell T.P."/>
            <person name="Doust A.N."/>
            <person name="Tuskan G.A."/>
            <person name="Rokhsar D."/>
            <person name="Devos K.M."/>
        </authorList>
    </citation>
    <scope>NUCLEOTIDE SEQUENCE [LARGE SCALE GENOMIC DNA]</scope>
    <source>
        <strain evidence="2">cv. Yugu1</strain>
    </source>
</reference>
<dbReference type="Proteomes" id="UP000004995">
    <property type="component" value="Unassembled WGS sequence"/>
</dbReference>
<protein>
    <submittedName>
        <fullName evidence="1">Uncharacterized protein</fullName>
    </submittedName>
</protein>
<accession>K3ZGD6</accession>